<keyword evidence="5" id="KW-0574">Periplasm</keyword>
<evidence type="ECO:0000256" key="5">
    <source>
        <dbReference type="ARBA" id="ARBA00022764"/>
    </source>
</evidence>
<dbReference type="GO" id="GO:0016740">
    <property type="term" value="F:transferase activity"/>
    <property type="evidence" value="ECO:0007669"/>
    <property type="project" value="UniProtKB-KW"/>
</dbReference>
<keyword evidence="6" id="KW-0016">Alginate biosynthesis</keyword>
<keyword evidence="3" id="KW-0808">Transferase</keyword>
<gene>
    <name evidence="8" type="ORF">LHA35_04645</name>
</gene>
<dbReference type="GO" id="GO:0042121">
    <property type="term" value="P:alginic acid biosynthetic process"/>
    <property type="evidence" value="ECO:0007669"/>
    <property type="project" value="UniProtKB-KW"/>
</dbReference>
<evidence type="ECO:0000256" key="6">
    <source>
        <dbReference type="ARBA" id="ARBA00022841"/>
    </source>
</evidence>
<dbReference type="InterPro" id="IPR031811">
    <property type="entry name" value="ALGX/ALGJ_SGNH-like"/>
</dbReference>
<keyword evidence="9" id="KW-1185">Reference proteome</keyword>
<dbReference type="RefSeq" id="WP_226605137.1">
    <property type="nucleotide sequence ID" value="NZ_JAJAQI010000005.1"/>
</dbReference>
<proteinExistence type="predicted"/>
<reference evidence="8" key="1">
    <citation type="submission" date="2021-10" db="EMBL/GenBank/DDBJ databases">
        <title>Roseicella aerolatum sp. nov., isolated from aerosols of e-waste dismantling site.</title>
        <authorList>
            <person name="Qin T."/>
        </authorList>
    </citation>
    <scope>NUCLEOTIDE SEQUENCE</scope>
    <source>
        <strain evidence="8">GB24</strain>
    </source>
</reference>
<evidence type="ECO:0000256" key="4">
    <source>
        <dbReference type="ARBA" id="ARBA00022729"/>
    </source>
</evidence>
<dbReference type="Pfam" id="PF16822">
    <property type="entry name" value="ALGX"/>
    <property type="match status" value="1"/>
</dbReference>
<comment type="caution">
    <text evidence="8">The sequence shown here is derived from an EMBL/GenBank/DDBJ whole genome shotgun (WGS) entry which is preliminary data.</text>
</comment>
<evidence type="ECO:0000313" key="9">
    <source>
        <dbReference type="Proteomes" id="UP001139311"/>
    </source>
</evidence>
<sequence>MEQIIKGEDGFLFVGKESNRYTEFLLGNLVPFPADLDRLIACHLTRFHFCKNLGIRYFWILVPSKERILSHLLPADLRPRMLPNNAPIHALLGRAFDLGLHRDFASFFIDLSDALRQLSTDGDRFHRTDTHWTHRGAWSAYQHIIQRLNDGTLGACVATPRIQDAKQQGDLGRLADLGPEPIRHFSNPAFSSEQQVVFSNEVVNNGGLQIIEGTSGWRPKALILRSSSFDYFKDFFLTHFSRSMTIFGPELRPELLMHEKPDYVFHFQQERYMLRPPQDTSSTFVTKYLAEKGNIDDFRNRVEDFVGTGGYFLRQKSAGATLHLFRSGQI</sequence>
<dbReference type="GO" id="GO:0042597">
    <property type="term" value="C:periplasmic space"/>
    <property type="evidence" value="ECO:0007669"/>
    <property type="project" value="UniProtKB-SubCell"/>
</dbReference>
<evidence type="ECO:0000256" key="2">
    <source>
        <dbReference type="ARBA" id="ARBA00005182"/>
    </source>
</evidence>
<evidence type="ECO:0000256" key="1">
    <source>
        <dbReference type="ARBA" id="ARBA00004418"/>
    </source>
</evidence>
<accession>A0A9X1L6Y8</accession>
<name>A0A9X1L6Y8_9PROT</name>
<keyword evidence="4" id="KW-0732">Signal</keyword>
<evidence type="ECO:0000256" key="3">
    <source>
        <dbReference type="ARBA" id="ARBA00022679"/>
    </source>
</evidence>
<comment type="pathway">
    <text evidence="2">Glycan biosynthesis; alginate biosynthesis.</text>
</comment>
<dbReference type="EMBL" id="JAJAQI010000005">
    <property type="protein sequence ID" value="MCB4821019.1"/>
    <property type="molecule type" value="Genomic_DNA"/>
</dbReference>
<evidence type="ECO:0000259" key="7">
    <source>
        <dbReference type="Pfam" id="PF16822"/>
    </source>
</evidence>
<dbReference type="Proteomes" id="UP001139311">
    <property type="component" value="Unassembled WGS sequence"/>
</dbReference>
<evidence type="ECO:0000313" key="8">
    <source>
        <dbReference type="EMBL" id="MCB4821019.1"/>
    </source>
</evidence>
<dbReference type="AlphaFoldDB" id="A0A9X1L6Y8"/>
<organism evidence="8 9">
    <name type="scientific">Roseicella aerolata</name>
    <dbReference type="NCBI Taxonomy" id="2883479"/>
    <lineage>
        <taxon>Bacteria</taxon>
        <taxon>Pseudomonadati</taxon>
        <taxon>Pseudomonadota</taxon>
        <taxon>Alphaproteobacteria</taxon>
        <taxon>Acetobacterales</taxon>
        <taxon>Roseomonadaceae</taxon>
        <taxon>Roseicella</taxon>
    </lineage>
</organism>
<comment type="subcellular location">
    <subcellularLocation>
        <location evidence="1">Periplasm</location>
    </subcellularLocation>
</comment>
<feature type="domain" description="AlgX/AlgJ SGNH hydrolase-like" evidence="7">
    <location>
        <begin position="5"/>
        <end position="180"/>
    </location>
</feature>
<protein>
    <recommendedName>
        <fullName evidence="7">AlgX/AlgJ SGNH hydrolase-like domain-containing protein</fullName>
    </recommendedName>
</protein>